<dbReference type="PRINTS" id="PR00092">
    <property type="entry name" value="TYROSINASE"/>
</dbReference>
<feature type="compositionally biased region" description="Low complexity" evidence="3">
    <location>
        <begin position="484"/>
        <end position="495"/>
    </location>
</feature>
<dbReference type="Pfam" id="PF00264">
    <property type="entry name" value="Tyrosinase"/>
    <property type="match status" value="1"/>
</dbReference>
<dbReference type="Proteomes" id="UP000683360">
    <property type="component" value="Unassembled WGS sequence"/>
</dbReference>
<accession>A0A8S3T549</accession>
<evidence type="ECO:0000313" key="7">
    <source>
        <dbReference type="Proteomes" id="UP000683360"/>
    </source>
</evidence>
<evidence type="ECO:0000256" key="3">
    <source>
        <dbReference type="SAM" id="MobiDB-lite"/>
    </source>
</evidence>
<dbReference type="InterPro" id="IPR050316">
    <property type="entry name" value="Tyrosinase/Hemocyanin"/>
</dbReference>
<sequence>MSSLLASIICDVKRVPIPTSLRRCLRKRDQSLPLTDEQISTSCLLQFQWSNRKPCDKVSKQTFDWLSSLVEKSHQRPSFAPLQGSGTSVNRTKRHTTGSEPRQRKEYRMLTDQERDDYHKAINDLKQDTSVRPNKYDALAEYHQNTAFGVHRGVAFVGWHRYYLVMYELALQEKNPNVMLPYWDSTLDSAMGKQAPDTVIFTEKFLGKAHGTVSVPFEGWVRKIDRSVKSDSSILITKDNLTSLFSDSDTHRKFVIKLEGLHDGVHGWVGGDMNYLDTSPFDPIFYMHHAFIDCIWEIYRDRQKQKGQNPENYPNAARDGLGHQSYSLMTNLPPFNGVSLTNADGYKNFWTETYYSCAPQPSCSVQKPKCGSKWLDCDIFEGKCVSKGSVAALPLVTPGDVFEIHNRRSLTSPVNKGFNGKLPLPPGTAFDFPSGASGQSGPTGLSTGLSGRQITADEFFSALKTLKKQPLSLSNTPTVRNRSGTPGQQRPQGQRGLNGGAGPKGSRHDMKGRPGRNGQDRRPGRPGLSSNRHIQLLPQQMPSIDELNIPKFHKPCAGNPIQNTFRLDCEVGKSLWVFIPVKVVNLRHGDTIYESYPVNLEGRTLNDTDVFSDGQPLAFASNLHSKARSKKKSCIYDKSGLFKVRVSSYGLNYYGIYEDTVFLDNKRTVSTEMSYIGIKNPEQKTTRIFITAVDECGIACQPMILIPGRQKRRVFRYRKIQGAIDITAKGTKYYSNTYRGAESLVWSSAKFSVPQQDENQIPIVFVCDYRKKNPWS</sequence>
<dbReference type="InterPro" id="IPR002227">
    <property type="entry name" value="Tyrosinase_Cu-bd"/>
</dbReference>
<comment type="caution">
    <text evidence="6">The sequence shown here is derived from an EMBL/GenBank/DDBJ whole genome shotgun (WGS) entry which is preliminary data.</text>
</comment>
<feature type="compositionally biased region" description="Polar residues" evidence="3">
    <location>
        <begin position="471"/>
        <end position="483"/>
    </location>
</feature>
<dbReference type="PROSITE" id="PS00497">
    <property type="entry name" value="TYROSINASE_1"/>
    <property type="match status" value="1"/>
</dbReference>
<feature type="domain" description="Tyrosinase copper-binding" evidence="4">
    <location>
        <begin position="151"/>
        <end position="168"/>
    </location>
</feature>
<feature type="domain" description="Tyrosinase copper-binding" evidence="5">
    <location>
        <begin position="282"/>
        <end position="293"/>
    </location>
</feature>
<protein>
    <recommendedName>
        <fullName evidence="4 5">Tyrosinase copper-binding domain-containing protein</fullName>
    </recommendedName>
</protein>
<dbReference type="GO" id="GO:0016491">
    <property type="term" value="F:oxidoreductase activity"/>
    <property type="evidence" value="ECO:0007669"/>
    <property type="project" value="InterPro"/>
</dbReference>
<feature type="region of interest" description="Disordered" evidence="3">
    <location>
        <begin position="414"/>
        <end position="450"/>
    </location>
</feature>
<dbReference type="SUPFAM" id="SSF48056">
    <property type="entry name" value="Di-copper centre-containing domain"/>
    <property type="match status" value="1"/>
</dbReference>
<dbReference type="OrthoDB" id="6088853at2759"/>
<dbReference type="AlphaFoldDB" id="A0A8S3T549"/>
<evidence type="ECO:0000259" key="5">
    <source>
        <dbReference type="PROSITE" id="PS00498"/>
    </source>
</evidence>
<keyword evidence="2" id="KW-0186">Copper</keyword>
<evidence type="ECO:0000259" key="4">
    <source>
        <dbReference type="PROSITE" id="PS00497"/>
    </source>
</evidence>
<dbReference type="GO" id="GO:0046872">
    <property type="term" value="F:metal ion binding"/>
    <property type="evidence" value="ECO:0007669"/>
    <property type="project" value="UniProtKB-KW"/>
</dbReference>
<dbReference type="InterPro" id="IPR008922">
    <property type="entry name" value="Di-copper_centre_dom_sf"/>
</dbReference>
<reference evidence="6" key="1">
    <citation type="submission" date="2021-03" db="EMBL/GenBank/DDBJ databases">
        <authorList>
            <person name="Bekaert M."/>
        </authorList>
    </citation>
    <scope>NUCLEOTIDE SEQUENCE</scope>
</reference>
<keyword evidence="7" id="KW-1185">Reference proteome</keyword>
<dbReference type="Gene3D" id="1.10.1280.10">
    <property type="entry name" value="Di-copper center containing domain from catechol oxidase"/>
    <property type="match status" value="1"/>
</dbReference>
<feature type="region of interest" description="Disordered" evidence="3">
    <location>
        <begin position="76"/>
        <end position="106"/>
    </location>
</feature>
<feature type="region of interest" description="Disordered" evidence="3">
    <location>
        <begin position="471"/>
        <end position="531"/>
    </location>
</feature>
<name>A0A8S3T549_MYTED</name>
<dbReference type="EMBL" id="CAJPWZ010001797">
    <property type="protein sequence ID" value="CAG2224110.1"/>
    <property type="molecule type" value="Genomic_DNA"/>
</dbReference>
<feature type="compositionally biased region" description="Low complexity" evidence="3">
    <location>
        <begin position="437"/>
        <end position="450"/>
    </location>
</feature>
<evidence type="ECO:0000256" key="1">
    <source>
        <dbReference type="ARBA" id="ARBA00022723"/>
    </source>
</evidence>
<feature type="compositionally biased region" description="Basic and acidic residues" evidence="3">
    <location>
        <begin position="506"/>
        <end position="523"/>
    </location>
</feature>
<dbReference type="PANTHER" id="PTHR11474">
    <property type="entry name" value="TYROSINASE FAMILY MEMBER"/>
    <property type="match status" value="1"/>
</dbReference>
<evidence type="ECO:0000313" key="6">
    <source>
        <dbReference type="EMBL" id="CAG2224110.1"/>
    </source>
</evidence>
<gene>
    <name evidence="6" type="ORF">MEDL_37401</name>
</gene>
<organism evidence="6 7">
    <name type="scientific">Mytilus edulis</name>
    <name type="common">Blue mussel</name>
    <dbReference type="NCBI Taxonomy" id="6550"/>
    <lineage>
        <taxon>Eukaryota</taxon>
        <taxon>Metazoa</taxon>
        <taxon>Spiralia</taxon>
        <taxon>Lophotrochozoa</taxon>
        <taxon>Mollusca</taxon>
        <taxon>Bivalvia</taxon>
        <taxon>Autobranchia</taxon>
        <taxon>Pteriomorphia</taxon>
        <taxon>Mytilida</taxon>
        <taxon>Mytiloidea</taxon>
        <taxon>Mytilidae</taxon>
        <taxon>Mytilinae</taxon>
        <taxon>Mytilus</taxon>
    </lineage>
</organism>
<dbReference type="PROSITE" id="PS00498">
    <property type="entry name" value="TYROSINASE_2"/>
    <property type="match status" value="1"/>
</dbReference>
<evidence type="ECO:0000256" key="2">
    <source>
        <dbReference type="ARBA" id="ARBA00023008"/>
    </source>
</evidence>
<proteinExistence type="predicted"/>
<dbReference type="PANTHER" id="PTHR11474:SF126">
    <property type="entry name" value="TYROSINASE-LIKE PROTEIN TYR-1-RELATED"/>
    <property type="match status" value="1"/>
</dbReference>
<keyword evidence="1" id="KW-0479">Metal-binding</keyword>